<name>A0A8X8XBJ7_SALSN</name>
<dbReference type="AlphaFoldDB" id="A0A8X8XBJ7"/>
<evidence type="ECO:0000256" key="1">
    <source>
        <dbReference type="SAM" id="SignalP"/>
    </source>
</evidence>
<dbReference type="PANTHER" id="PTHR48152">
    <property type="entry name" value="F1C9.34 PROTEIN"/>
    <property type="match status" value="1"/>
</dbReference>
<reference evidence="2" key="2">
    <citation type="submission" date="2020-08" db="EMBL/GenBank/DDBJ databases">
        <title>Plant Genome Project.</title>
        <authorList>
            <person name="Zhang R.-G."/>
        </authorList>
    </citation>
    <scope>NUCLEOTIDE SEQUENCE</scope>
    <source>
        <strain evidence="2">Huo1</strain>
        <tissue evidence="2">Leaf</tissue>
    </source>
</reference>
<evidence type="ECO:0008006" key="4">
    <source>
        <dbReference type="Google" id="ProtNLM"/>
    </source>
</evidence>
<protein>
    <recommendedName>
        <fullName evidence="4">Dirigent protein</fullName>
    </recommendedName>
</protein>
<evidence type="ECO:0000313" key="3">
    <source>
        <dbReference type="Proteomes" id="UP000298416"/>
    </source>
</evidence>
<keyword evidence="1" id="KW-0732">Signal</keyword>
<feature type="signal peptide" evidence="1">
    <location>
        <begin position="1"/>
        <end position="24"/>
    </location>
</feature>
<reference evidence="2" key="1">
    <citation type="submission" date="2018-01" db="EMBL/GenBank/DDBJ databases">
        <authorList>
            <person name="Mao J.F."/>
        </authorList>
    </citation>
    <scope>NUCLEOTIDE SEQUENCE</scope>
    <source>
        <strain evidence="2">Huo1</strain>
        <tissue evidence="2">Leaf</tissue>
    </source>
</reference>
<dbReference type="Pfam" id="PF06101">
    <property type="entry name" value="Vps62"/>
    <property type="match status" value="1"/>
</dbReference>
<sequence length="116" mass="13155">MKMSKWSMFLLLTYVLLLLRGAASDPLPINTPLTRTQMEGLFQDYAPYLYLHPDEEYLPSSVDWFFSNGALLYKEGEESKPLQMGRTSLREVIRTAHTGLTSRPTREAEIGLATGI</sequence>
<accession>A0A8X8XBJ7</accession>
<gene>
    <name evidence="2" type="ORF">SASPL_127816</name>
</gene>
<dbReference type="InterPro" id="IPR009291">
    <property type="entry name" value="Vps62"/>
</dbReference>
<feature type="chain" id="PRO_5036445068" description="Dirigent protein" evidence="1">
    <location>
        <begin position="25"/>
        <end position="116"/>
    </location>
</feature>
<evidence type="ECO:0000313" key="2">
    <source>
        <dbReference type="EMBL" id="KAG6409774.1"/>
    </source>
</evidence>
<keyword evidence="3" id="KW-1185">Reference proteome</keyword>
<organism evidence="2">
    <name type="scientific">Salvia splendens</name>
    <name type="common">Scarlet sage</name>
    <dbReference type="NCBI Taxonomy" id="180675"/>
    <lineage>
        <taxon>Eukaryota</taxon>
        <taxon>Viridiplantae</taxon>
        <taxon>Streptophyta</taxon>
        <taxon>Embryophyta</taxon>
        <taxon>Tracheophyta</taxon>
        <taxon>Spermatophyta</taxon>
        <taxon>Magnoliopsida</taxon>
        <taxon>eudicotyledons</taxon>
        <taxon>Gunneridae</taxon>
        <taxon>Pentapetalae</taxon>
        <taxon>asterids</taxon>
        <taxon>lamiids</taxon>
        <taxon>Lamiales</taxon>
        <taxon>Lamiaceae</taxon>
        <taxon>Nepetoideae</taxon>
        <taxon>Mentheae</taxon>
        <taxon>Salviinae</taxon>
        <taxon>Salvia</taxon>
        <taxon>Salvia subgen. Calosphace</taxon>
        <taxon>core Calosphace</taxon>
    </lineage>
</organism>
<comment type="caution">
    <text evidence="2">The sequence shown here is derived from an EMBL/GenBank/DDBJ whole genome shotgun (WGS) entry which is preliminary data.</text>
</comment>
<dbReference type="Proteomes" id="UP000298416">
    <property type="component" value="Unassembled WGS sequence"/>
</dbReference>
<dbReference type="PANTHER" id="PTHR48152:SF3">
    <property type="entry name" value="DUF946 FAMILY PROTEIN (DUF946)"/>
    <property type="match status" value="1"/>
</dbReference>
<proteinExistence type="predicted"/>
<dbReference type="EMBL" id="PNBA02000010">
    <property type="protein sequence ID" value="KAG6409774.1"/>
    <property type="molecule type" value="Genomic_DNA"/>
</dbReference>